<evidence type="ECO:0000256" key="4">
    <source>
        <dbReference type="ARBA" id="ARBA00022825"/>
    </source>
</evidence>
<feature type="domain" description="Peptidase S8/S53" evidence="8">
    <location>
        <begin position="47"/>
        <end position="291"/>
    </location>
</feature>
<evidence type="ECO:0000256" key="2">
    <source>
        <dbReference type="ARBA" id="ARBA00022670"/>
    </source>
</evidence>
<dbReference type="InterPro" id="IPR000209">
    <property type="entry name" value="Peptidase_S8/S53_dom"/>
</dbReference>
<evidence type="ECO:0000256" key="5">
    <source>
        <dbReference type="PROSITE-ProRule" id="PRU01240"/>
    </source>
</evidence>
<keyword evidence="2 5" id="KW-0645">Protease</keyword>
<accession>A0A561WPL4</accession>
<dbReference type="AlphaFoldDB" id="A0A561WPL4"/>
<keyword evidence="7" id="KW-1133">Transmembrane helix</keyword>
<dbReference type="Pfam" id="PF00082">
    <property type="entry name" value="Peptidase_S8"/>
    <property type="match status" value="1"/>
</dbReference>
<dbReference type="GO" id="GO:0006508">
    <property type="term" value="P:proteolysis"/>
    <property type="evidence" value="ECO:0007669"/>
    <property type="project" value="UniProtKB-KW"/>
</dbReference>
<dbReference type="InterPro" id="IPR015500">
    <property type="entry name" value="Peptidase_S8_subtilisin-rel"/>
</dbReference>
<feature type="region of interest" description="Disordered" evidence="6">
    <location>
        <begin position="308"/>
        <end position="338"/>
    </location>
</feature>
<dbReference type="EMBL" id="VIWY01000001">
    <property type="protein sequence ID" value="TWG25797.1"/>
    <property type="molecule type" value="Genomic_DNA"/>
</dbReference>
<reference evidence="9 10" key="1">
    <citation type="submission" date="2019-06" db="EMBL/GenBank/DDBJ databases">
        <title>Sequencing the genomes of 1000 actinobacteria strains.</title>
        <authorList>
            <person name="Klenk H.-P."/>
        </authorList>
    </citation>
    <scope>NUCLEOTIDE SEQUENCE [LARGE SCALE GENOMIC DNA]</scope>
    <source>
        <strain evidence="9 10">DSM 43866</strain>
    </source>
</reference>
<evidence type="ECO:0000256" key="3">
    <source>
        <dbReference type="ARBA" id="ARBA00022801"/>
    </source>
</evidence>
<dbReference type="PROSITE" id="PS51892">
    <property type="entry name" value="SUBTILASE"/>
    <property type="match status" value="1"/>
</dbReference>
<keyword evidence="4 5" id="KW-0720">Serine protease</keyword>
<evidence type="ECO:0000256" key="7">
    <source>
        <dbReference type="SAM" id="Phobius"/>
    </source>
</evidence>
<organism evidence="9 10">
    <name type="scientific">Actinoplanes teichomyceticus</name>
    <dbReference type="NCBI Taxonomy" id="1867"/>
    <lineage>
        <taxon>Bacteria</taxon>
        <taxon>Bacillati</taxon>
        <taxon>Actinomycetota</taxon>
        <taxon>Actinomycetes</taxon>
        <taxon>Micromonosporales</taxon>
        <taxon>Micromonosporaceae</taxon>
        <taxon>Actinoplanes</taxon>
    </lineage>
</organism>
<keyword evidence="10" id="KW-1185">Reference proteome</keyword>
<keyword evidence="7" id="KW-0812">Transmembrane</keyword>
<evidence type="ECO:0000256" key="6">
    <source>
        <dbReference type="SAM" id="MobiDB-lite"/>
    </source>
</evidence>
<protein>
    <submittedName>
        <fullName evidence="9">Type VII secretion-associated serine protease mycosin</fullName>
    </submittedName>
</protein>
<feature type="active site" description="Charge relay system" evidence="5">
    <location>
        <position position="56"/>
    </location>
</feature>
<feature type="active site" description="Charge relay system" evidence="5">
    <location>
        <position position="243"/>
    </location>
</feature>
<evidence type="ECO:0000259" key="8">
    <source>
        <dbReference type="Pfam" id="PF00082"/>
    </source>
</evidence>
<name>A0A561WPL4_ACTTI</name>
<keyword evidence="7" id="KW-0472">Membrane</keyword>
<dbReference type="InterPro" id="IPR036852">
    <property type="entry name" value="Peptidase_S8/S53_dom_sf"/>
</dbReference>
<evidence type="ECO:0000313" key="9">
    <source>
        <dbReference type="EMBL" id="TWG25797.1"/>
    </source>
</evidence>
<evidence type="ECO:0000313" key="10">
    <source>
        <dbReference type="Proteomes" id="UP000320239"/>
    </source>
</evidence>
<dbReference type="InterPro" id="IPR050131">
    <property type="entry name" value="Peptidase_S8_subtilisin-like"/>
</dbReference>
<keyword evidence="3 5" id="KW-0378">Hydrolase</keyword>
<gene>
    <name evidence="9" type="ORF">FHX34_101769</name>
</gene>
<dbReference type="OrthoDB" id="5240330at2"/>
<dbReference type="GO" id="GO:0004252">
    <property type="term" value="F:serine-type endopeptidase activity"/>
    <property type="evidence" value="ECO:0007669"/>
    <property type="project" value="UniProtKB-UniRule"/>
</dbReference>
<dbReference type="PANTHER" id="PTHR43806">
    <property type="entry name" value="PEPTIDASE S8"/>
    <property type="match status" value="1"/>
</dbReference>
<proteinExistence type="inferred from homology"/>
<dbReference type="Proteomes" id="UP000320239">
    <property type="component" value="Unassembled WGS sequence"/>
</dbReference>
<dbReference type="PRINTS" id="PR00723">
    <property type="entry name" value="SUBTILISIN"/>
</dbReference>
<dbReference type="PANTHER" id="PTHR43806:SF11">
    <property type="entry name" value="CEREVISIN-RELATED"/>
    <property type="match status" value="1"/>
</dbReference>
<dbReference type="SUPFAM" id="SSF52743">
    <property type="entry name" value="Subtilisin-like"/>
    <property type="match status" value="1"/>
</dbReference>
<feature type="active site" description="Charge relay system" evidence="5">
    <location>
        <position position="90"/>
    </location>
</feature>
<dbReference type="Gene3D" id="3.40.50.200">
    <property type="entry name" value="Peptidase S8/S53 domain"/>
    <property type="match status" value="1"/>
</dbReference>
<comment type="caution">
    <text evidence="9">The sequence shown here is derived from an EMBL/GenBank/DDBJ whole genome shotgun (WGS) entry which is preliminary data.</text>
</comment>
<comment type="similarity">
    <text evidence="1 5">Belongs to the peptidase S8 family.</text>
</comment>
<sequence>MRMIANAALALTSTLTPINDFHADYVRDSEWHLKYLDIETAHAITKGNDVTIGLVDTGVFPHRDIVNNLLNGADLTTTNGTQGKKDRDGHGTEMAGLIVGHGHNYTEGILGIAPSAHLLPIKSYEVARPDSNLAGGIKAAVTHGSMVINVSAGTSPSIALRAAVSTAAQFDAVIVAASGNDQTAAGFGYPAALPGVLAVGAINRSGKHASFSITGPNMDLCAPGAEISTTGLNNTYRKAQGTSAATAIVSGAAALVRAKFPELSAPEVIHRLTATATDIGPPGRDEQCGYGVLNIVKALTADVPPLVGASDSGPTVGSPSPGATAEGPPAGSGTGDSESRKVAVLGGIATVSAASVLVAFLSARRRRRKQP</sequence>
<evidence type="ECO:0000256" key="1">
    <source>
        <dbReference type="ARBA" id="ARBA00011073"/>
    </source>
</evidence>
<feature type="transmembrane region" description="Helical" evidence="7">
    <location>
        <begin position="342"/>
        <end position="363"/>
    </location>
</feature>